<reference evidence="1" key="2">
    <citation type="submission" date="2025-08" db="UniProtKB">
        <authorList>
            <consortium name="Ensembl"/>
        </authorList>
    </citation>
    <scope>IDENTIFICATION</scope>
</reference>
<evidence type="ECO:0000313" key="2">
    <source>
        <dbReference type="Proteomes" id="UP000018468"/>
    </source>
</evidence>
<dbReference type="AlphaFoldDB" id="W5M3Q0"/>
<dbReference type="eggNOG" id="KOG1075">
    <property type="taxonomic scope" value="Eukaryota"/>
</dbReference>
<name>W5M3Q0_LEPOC</name>
<dbReference type="HOGENOM" id="CLU_102580_0_0_1"/>
<keyword evidence="2" id="KW-1185">Reference proteome</keyword>
<sequence>ARISKAGQLLGCLRSRVMKHRKSKLLTQIKVFEAAVLLYGCETWMLYLKHFKQLERLRMRSLRLIMSIKWQDSVTNLEVLDRAGLVSTEAMIVKAQLRLTGHVIRMNSSRMPRQIHYGVLAQGRRNLGRPKKFKGCIKENLKQCGISAKELEPRAQDRTFQQMRNVSPAPEKTQEGLGIGSCSSCRSCHSGAPHCPPECVSRMGLTSHIRAHQR</sequence>
<dbReference type="EMBL" id="AHAT01025058">
    <property type="status" value="NOT_ANNOTATED_CDS"/>
    <property type="molecule type" value="Genomic_DNA"/>
</dbReference>
<dbReference type="PANTHER" id="PTHR47027">
    <property type="entry name" value="REVERSE TRANSCRIPTASE DOMAIN-CONTAINING PROTEIN"/>
    <property type="match status" value="1"/>
</dbReference>
<accession>W5M3Q0</accession>
<proteinExistence type="predicted"/>
<dbReference type="PANTHER" id="PTHR47027:SF29">
    <property type="entry name" value="C2H2-TYPE DOMAIN-CONTAINING PROTEIN"/>
    <property type="match status" value="1"/>
</dbReference>
<dbReference type="OMA" id="GCIKENL"/>
<dbReference type="Proteomes" id="UP000018468">
    <property type="component" value="Linkage group LG17"/>
</dbReference>
<reference evidence="2" key="1">
    <citation type="submission" date="2011-12" db="EMBL/GenBank/DDBJ databases">
        <title>The Draft Genome of Lepisosteus oculatus.</title>
        <authorList>
            <consortium name="The Broad Institute Genome Assembly &amp; Analysis Group"/>
            <consortium name="Computational R&amp;D Group"/>
            <consortium name="and Sequencing Platform"/>
            <person name="Di Palma F."/>
            <person name="Alfoldi J."/>
            <person name="Johnson J."/>
            <person name="Berlin A."/>
            <person name="Gnerre S."/>
            <person name="Jaffe D."/>
            <person name="MacCallum I."/>
            <person name="Young S."/>
            <person name="Walker B.J."/>
            <person name="Lander E.S."/>
            <person name="Lindblad-Toh K."/>
        </authorList>
    </citation>
    <scope>NUCLEOTIDE SEQUENCE [LARGE SCALE GENOMIC DNA]</scope>
</reference>
<dbReference type="Bgee" id="ENSLOCG00000002561">
    <property type="expression patterns" value="Expressed in heart and 11 other cell types or tissues"/>
</dbReference>
<dbReference type="GeneTree" id="ENSGT01050000245928"/>
<dbReference type="Ensembl" id="ENSLOCT00000003014.1">
    <property type="protein sequence ID" value="ENSLOCP00000003008.1"/>
    <property type="gene ID" value="ENSLOCG00000002561.1"/>
</dbReference>
<dbReference type="STRING" id="7918.ENSLOCP00000003008"/>
<dbReference type="InParanoid" id="W5M3Q0"/>
<reference evidence="1" key="3">
    <citation type="submission" date="2025-09" db="UniProtKB">
        <authorList>
            <consortium name="Ensembl"/>
        </authorList>
    </citation>
    <scope>IDENTIFICATION</scope>
</reference>
<protein>
    <submittedName>
        <fullName evidence="1">Uncharacterized protein</fullName>
    </submittedName>
</protein>
<organism evidence="1 2">
    <name type="scientific">Lepisosteus oculatus</name>
    <name type="common">Spotted gar</name>
    <dbReference type="NCBI Taxonomy" id="7918"/>
    <lineage>
        <taxon>Eukaryota</taxon>
        <taxon>Metazoa</taxon>
        <taxon>Chordata</taxon>
        <taxon>Craniata</taxon>
        <taxon>Vertebrata</taxon>
        <taxon>Euteleostomi</taxon>
        <taxon>Actinopterygii</taxon>
        <taxon>Neopterygii</taxon>
        <taxon>Holostei</taxon>
        <taxon>Semionotiformes</taxon>
        <taxon>Lepisosteidae</taxon>
        <taxon>Lepisosteus</taxon>
    </lineage>
</organism>
<evidence type="ECO:0000313" key="1">
    <source>
        <dbReference type="Ensembl" id="ENSLOCP00000003008.1"/>
    </source>
</evidence>